<proteinExistence type="predicted"/>
<dbReference type="Pfam" id="PF12697">
    <property type="entry name" value="Abhydrolase_6"/>
    <property type="match status" value="1"/>
</dbReference>
<dbReference type="InterPro" id="IPR029058">
    <property type="entry name" value="AB_hydrolase_fold"/>
</dbReference>
<gene>
    <name evidence="2" type="ORF">RND15_51775</name>
</gene>
<accession>A0ABU2XYR6</accession>
<evidence type="ECO:0000313" key="2">
    <source>
        <dbReference type="EMBL" id="MDT0551061.1"/>
    </source>
</evidence>
<dbReference type="RefSeq" id="WP_311731398.1">
    <property type="nucleotide sequence ID" value="NZ_JAVRFD010000720.1"/>
</dbReference>
<dbReference type="Proteomes" id="UP001180754">
    <property type="component" value="Unassembled WGS sequence"/>
</dbReference>
<evidence type="ECO:0000259" key="1">
    <source>
        <dbReference type="Pfam" id="PF12697"/>
    </source>
</evidence>
<dbReference type="SUPFAM" id="SSF53474">
    <property type="entry name" value="alpha/beta-Hydrolases"/>
    <property type="match status" value="1"/>
</dbReference>
<keyword evidence="2" id="KW-0378">Hydrolase</keyword>
<name>A0ABU2XYR6_9ACTN</name>
<evidence type="ECO:0000313" key="3">
    <source>
        <dbReference type="Proteomes" id="UP001180754"/>
    </source>
</evidence>
<dbReference type="Gene3D" id="3.40.50.1820">
    <property type="entry name" value="alpha/beta hydrolase"/>
    <property type="match status" value="1"/>
</dbReference>
<sequence length="79" mass="8748">DWTIIDRLPSVTAPALVIAGEFDEATPATWQPYADLIPDARSHVFPGTSHCTHLEKPEEFRSVIAEFLHQHDLAAAARV</sequence>
<protein>
    <submittedName>
        <fullName evidence="2">Alpha/beta hydrolase</fullName>
    </submittedName>
</protein>
<feature type="domain" description="AB hydrolase-1" evidence="1">
    <location>
        <begin position="5"/>
        <end position="61"/>
    </location>
</feature>
<organism evidence="2 3">
    <name type="scientific">Streptomyces lonegramiae</name>
    <dbReference type="NCBI Taxonomy" id="3075524"/>
    <lineage>
        <taxon>Bacteria</taxon>
        <taxon>Bacillati</taxon>
        <taxon>Actinomycetota</taxon>
        <taxon>Actinomycetes</taxon>
        <taxon>Kitasatosporales</taxon>
        <taxon>Streptomycetaceae</taxon>
        <taxon>Streptomyces</taxon>
    </lineage>
</organism>
<keyword evidence="3" id="KW-1185">Reference proteome</keyword>
<dbReference type="GO" id="GO:0016787">
    <property type="term" value="F:hydrolase activity"/>
    <property type="evidence" value="ECO:0007669"/>
    <property type="project" value="UniProtKB-KW"/>
</dbReference>
<dbReference type="EMBL" id="JAVRFD010000720">
    <property type="protein sequence ID" value="MDT0551061.1"/>
    <property type="molecule type" value="Genomic_DNA"/>
</dbReference>
<feature type="non-terminal residue" evidence="2">
    <location>
        <position position="1"/>
    </location>
</feature>
<reference evidence="2" key="1">
    <citation type="submission" date="2024-05" db="EMBL/GenBank/DDBJ databases">
        <title>30 novel species of actinomycetes from the DSMZ collection.</title>
        <authorList>
            <person name="Nouioui I."/>
        </authorList>
    </citation>
    <scope>NUCLEOTIDE SEQUENCE</scope>
    <source>
        <strain evidence="2">DSM 41529</strain>
    </source>
</reference>
<dbReference type="InterPro" id="IPR000073">
    <property type="entry name" value="AB_hydrolase_1"/>
</dbReference>
<comment type="caution">
    <text evidence="2">The sequence shown here is derived from an EMBL/GenBank/DDBJ whole genome shotgun (WGS) entry which is preliminary data.</text>
</comment>